<sequence>MFEDGQGQEESTETVSPIEAVETEGTTNEEQQEQVSDNPAWADILTPVPQEFHGHLKEHLSKSDKYAQEVQQKFAPFKPFAEQGIDPDSINNALQLAHLIETNPRGVFDYLNQAHNFTAAQQQAIQEQNNSQGQPQKNEFDISDEESDITKDPRFQQVAQQAQFATQTISQMQQAAIDQKVSQQIETEMNQLKTDFPHIPQQEVIKRAIANSQLSGKREDLIAAAQEIEQLGFFKKPGSAPAPPNLSSGNRALPSSKVSVADMSSENRIAYVAEQLRLANEG</sequence>
<feature type="region of interest" description="Disordered" evidence="1">
    <location>
        <begin position="235"/>
        <end position="259"/>
    </location>
</feature>
<accession>A0A0U4IV68</accession>
<feature type="region of interest" description="Disordered" evidence="1">
    <location>
        <begin position="1"/>
        <end position="40"/>
    </location>
</feature>
<protein>
    <submittedName>
        <fullName evidence="2">Uncharacterized protein</fullName>
    </submittedName>
</protein>
<organism evidence="2 3">
    <name type="scientific">Arthrobacter phage Jasmine</name>
    <dbReference type="NCBI Taxonomy" id="1772302"/>
    <lineage>
        <taxon>Viruses</taxon>
        <taxon>Duplodnaviria</taxon>
        <taxon>Heunggongvirae</taxon>
        <taxon>Uroviricota</taxon>
        <taxon>Caudoviricetes</taxon>
        <taxon>Jasminevirus</taxon>
        <taxon>Jasminevirus jasmine</taxon>
    </lineage>
</organism>
<evidence type="ECO:0000313" key="3">
    <source>
        <dbReference type="Proteomes" id="UP000224503"/>
    </source>
</evidence>
<gene>
    <name evidence="2" type="primary">16</name>
    <name evidence="2" type="ORF">JASMINE_16</name>
</gene>
<dbReference type="OrthoDB" id="30191at10239"/>
<evidence type="ECO:0000313" key="2">
    <source>
        <dbReference type="EMBL" id="ALY09287.1"/>
    </source>
</evidence>
<feature type="compositionally biased region" description="Acidic residues" evidence="1">
    <location>
        <begin position="1"/>
        <end position="12"/>
    </location>
</feature>
<dbReference type="EMBL" id="KU160650">
    <property type="protein sequence ID" value="ALY09287.1"/>
    <property type="molecule type" value="Genomic_DNA"/>
</dbReference>
<evidence type="ECO:0000256" key="1">
    <source>
        <dbReference type="SAM" id="MobiDB-lite"/>
    </source>
</evidence>
<dbReference type="KEGG" id="vg:40069825"/>
<dbReference type="RefSeq" id="YP_009594304.1">
    <property type="nucleotide sequence ID" value="NC_041875.1"/>
</dbReference>
<keyword evidence="3" id="KW-1185">Reference proteome</keyword>
<reference evidence="2 3" key="1">
    <citation type="submission" date="2015-11" db="EMBL/GenBank/DDBJ databases">
        <authorList>
            <person name="Ott C."/>
            <person name="Guerrero C.A."/>
            <person name="Bradley K.W."/>
            <person name="Asai D.J."/>
            <person name="Bowman C.A."/>
            <person name="Russell D.A."/>
            <person name="Pope W.H."/>
            <person name="Jacobs-Sera D."/>
            <person name="Hendrix R.W."/>
            <person name="Hatfull G.F."/>
        </authorList>
    </citation>
    <scope>NUCLEOTIDE SEQUENCE [LARGE SCALE GENOMIC DNA]</scope>
</reference>
<name>A0A0U4IV68_9CAUD</name>
<dbReference type="GeneID" id="40069825"/>
<dbReference type="Proteomes" id="UP000224503">
    <property type="component" value="Segment"/>
</dbReference>
<proteinExistence type="predicted"/>